<keyword evidence="1" id="KW-0540">Nuclease</keyword>
<proteinExistence type="predicted"/>
<keyword evidence="4" id="KW-1185">Reference proteome</keyword>
<name>A0A2G9FV65_9LAMI</name>
<organism evidence="3 4">
    <name type="scientific">Handroanthus impetiginosus</name>
    <dbReference type="NCBI Taxonomy" id="429701"/>
    <lineage>
        <taxon>Eukaryota</taxon>
        <taxon>Viridiplantae</taxon>
        <taxon>Streptophyta</taxon>
        <taxon>Embryophyta</taxon>
        <taxon>Tracheophyta</taxon>
        <taxon>Spermatophyta</taxon>
        <taxon>Magnoliopsida</taxon>
        <taxon>eudicotyledons</taxon>
        <taxon>Gunneridae</taxon>
        <taxon>Pentapetalae</taxon>
        <taxon>asterids</taxon>
        <taxon>lamiids</taxon>
        <taxon>Lamiales</taxon>
        <taxon>Bignoniaceae</taxon>
        <taxon>Crescentiina</taxon>
        <taxon>Tabebuia alliance</taxon>
        <taxon>Handroanthus</taxon>
    </lineage>
</organism>
<dbReference type="GO" id="GO:0003676">
    <property type="term" value="F:nucleic acid binding"/>
    <property type="evidence" value="ECO:0007669"/>
    <property type="project" value="InterPro"/>
</dbReference>
<reference evidence="4" key="1">
    <citation type="journal article" date="2018" name="Gigascience">
        <title>Genome assembly of the Pink Ipe (Handroanthus impetiginosus, Bignoniaceae), a highly valued, ecologically keystone Neotropical timber forest tree.</title>
        <authorList>
            <person name="Silva-Junior O.B."/>
            <person name="Grattapaglia D."/>
            <person name="Novaes E."/>
            <person name="Collevatti R.G."/>
        </authorList>
    </citation>
    <scope>NUCLEOTIDE SEQUENCE [LARGE SCALE GENOMIC DNA]</scope>
    <source>
        <strain evidence="4">cv. UFG-1</strain>
    </source>
</reference>
<dbReference type="STRING" id="429701.A0A2G9FV65"/>
<dbReference type="InterPro" id="IPR036397">
    <property type="entry name" value="RNaseH_sf"/>
</dbReference>
<sequence>MAPNFRIKPVCHKYVVSFFKDKIHTTVTSDCATVERWIKEIERPNLFIVGFDIQYSPWVRLNDFVSTVQLCVGGRCLIYQLEFIDYDFPDVLLDFLANEEYTFVGLDISHALARLKREHALDISRAMVVDYAYYDAGLRELTELVLDKDLVNMPDNVMLRKWSLRRLTAGQVKHACVEAFVAFEIGRVLNAREYRLTPRDYHDYSDQS</sequence>
<dbReference type="PANTHER" id="PTHR13620">
    <property type="entry name" value="3-5 EXONUCLEASE"/>
    <property type="match status" value="1"/>
</dbReference>
<gene>
    <name evidence="3" type="ORF">CDL12_30539</name>
</gene>
<dbReference type="Proteomes" id="UP000231279">
    <property type="component" value="Unassembled WGS sequence"/>
</dbReference>
<evidence type="ECO:0008006" key="5">
    <source>
        <dbReference type="Google" id="ProtNLM"/>
    </source>
</evidence>
<dbReference type="GO" id="GO:0008408">
    <property type="term" value="F:3'-5' exonuclease activity"/>
    <property type="evidence" value="ECO:0007669"/>
    <property type="project" value="TreeGrafter"/>
</dbReference>
<dbReference type="PANTHER" id="PTHR13620:SF105">
    <property type="entry name" value="OS01G0737700 PROTEIN"/>
    <property type="match status" value="1"/>
</dbReference>
<dbReference type="AlphaFoldDB" id="A0A2G9FV65"/>
<dbReference type="OrthoDB" id="1920326at2759"/>
<protein>
    <recommendedName>
        <fullName evidence="5">3'-5' exonuclease domain-containing protein</fullName>
    </recommendedName>
</protein>
<keyword evidence="2" id="KW-0378">Hydrolase</keyword>
<evidence type="ECO:0000256" key="1">
    <source>
        <dbReference type="ARBA" id="ARBA00022722"/>
    </source>
</evidence>
<evidence type="ECO:0000313" key="4">
    <source>
        <dbReference type="Proteomes" id="UP000231279"/>
    </source>
</evidence>
<dbReference type="Gene3D" id="3.30.420.10">
    <property type="entry name" value="Ribonuclease H-like superfamily/Ribonuclease H"/>
    <property type="match status" value="1"/>
</dbReference>
<dbReference type="EMBL" id="NKXS01012277">
    <property type="protein sequence ID" value="PIM97000.1"/>
    <property type="molecule type" value="Genomic_DNA"/>
</dbReference>
<accession>A0A2G9FV65</accession>
<evidence type="ECO:0000256" key="2">
    <source>
        <dbReference type="ARBA" id="ARBA00022801"/>
    </source>
</evidence>
<comment type="caution">
    <text evidence="3">The sequence shown here is derived from an EMBL/GenBank/DDBJ whole genome shotgun (WGS) entry which is preliminary data.</text>
</comment>
<dbReference type="GO" id="GO:0005737">
    <property type="term" value="C:cytoplasm"/>
    <property type="evidence" value="ECO:0007669"/>
    <property type="project" value="TreeGrafter"/>
</dbReference>
<dbReference type="GO" id="GO:0005634">
    <property type="term" value="C:nucleus"/>
    <property type="evidence" value="ECO:0007669"/>
    <property type="project" value="TreeGrafter"/>
</dbReference>
<dbReference type="InterPro" id="IPR051132">
    <property type="entry name" value="3-5_Exonuclease_domain"/>
</dbReference>
<evidence type="ECO:0000313" key="3">
    <source>
        <dbReference type="EMBL" id="PIM97000.1"/>
    </source>
</evidence>
<dbReference type="SUPFAM" id="SSF53098">
    <property type="entry name" value="Ribonuclease H-like"/>
    <property type="match status" value="1"/>
</dbReference>
<dbReference type="InterPro" id="IPR012337">
    <property type="entry name" value="RNaseH-like_sf"/>
</dbReference>